<protein>
    <submittedName>
        <fullName evidence="1">Uncharacterized protein</fullName>
    </submittedName>
</protein>
<comment type="caution">
    <text evidence="1">The sequence shown here is derived from an EMBL/GenBank/DDBJ whole genome shotgun (WGS) entry which is preliminary data.</text>
</comment>
<evidence type="ECO:0000313" key="1">
    <source>
        <dbReference type="EMBL" id="MDN4572009.1"/>
    </source>
</evidence>
<dbReference type="EMBL" id="QAIC01000024">
    <property type="protein sequence ID" value="MDN4572009.1"/>
    <property type="molecule type" value="Genomic_DNA"/>
</dbReference>
<evidence type="ECO:0000313" key="2">
    <source>
        <dbReference type="EMBL" id="MDN4576660.1"/>
    </source>
</evidence>
<proteinExistence type="predicted"/>
<sequence length="78" mass="8632">MTEISAVPAYNPNFIGVVIRHEHFLRIAVGTRQKHVAAHHSRLDCLDSAGANEAISDLNEDFLTVQSFPPQHSAIVRN</sequence>
<organism evidence="1 4">
    <name type="scientific">Pandoraea cepalis</name>
    <dbReference type="NCBI Taxonomy" id="2508294"/>
    <lineage>
        <taxon>Bacteria</taxon>
        <taxon>Pseudomonadati</taxon>
        <taxon>Pseudomonadota</taxon>
        <taxon>Betaproteobacteria</taxon>
        <taxon>Burkholderiales</taxon>
        <taxon>Burkholderiaceae</taxon>
        <taxon>Pandoraea</taxon>
    </lineage>
</organism>
<dbReference type="Proteomes" id="UP001172788">
    <property type="component" value="Unassembled WGS sequence"/>
</dbReference>
<reference evidence="1" key="1">
    <citation type="submission" date="2018-04" db="EMBL/GenBank/DDBJ databases">
        <authorList>
            <person name="Jy Z."/>
        </authorList>
    </citation>
    <scope>NUCLEOTIDE SEQUENCE</scope>
    <source>
        <strain evidence="2">AS13</strain>
        <strain evidence="1">LA18</strain>
    </source>
</reference>
<evidence type="ECO:0000313" key="4">
    <source>
        <dbReference type="Proteomes" id="UP001172791"/>
    </source>
</evidence>
<dbReference type="AlphaFoldDB" id="A0AAW7MGW5"/>
<keyword evidence="3" id="KW-1185">Reference proteome</keyword>
<dbReference type="EMBL" id="QAID01000021">
    <property type="protein sequence ID" value="MDN4576660.1"/>
    <property type="molecule type" value="Genomic_DNA"/>
</dbReference>
<gene>
    <name evidence="1" type="ORF">DBA34_01825</name>
    <name evidence="2" type="ORF">DBB29_00740</name>
</gene>
<name>A0AAW7MGW5_9BURK</name>
<accession>A0AAW7MGW5</accession>
<dbReference type="Proteomes" id="UP001172791">
    <property type="component" value="Unassembled WGS sequence"/>
</dbReference>
<evidence type="ECO:0000313" key="3">
    <source>
        <dbReference type="Proteomes" id="UP001172788"/>
    </source>
</evidence>